<dbReference type="GO" id="GO:0008307">
    <property type="term" value="F:structural constituent of muscle"/>
    <property type="evidence" value="ECO:0007669"/>
    <property type="project" value="TreeGrafter"/>
</dbReference>
<dbReference type="Ensembl" id="ENSOMET00000017642.1">
    <property type="protein sequence ID" value="ENSOMEP00000028779.1"/>
    <property type="gene ID" value="ENSOMEG00000012038.1"/>
</dbReference>
<organism evidence="5 6">
    <name type="scientific">Oryzias melastigma</name>
    <name type="common">Marine medaka</name>
    <dbReference type="NCBI Taxonomy" id="30732"/>
    <lineage>
        <taxon>Eukaryota</taxon>
        <taxon>Metazoa</taxon>
        <taxon>Chordata</taxon>
        <taxon>Craniata</taxon>
        <taxon>Vertebrata</taxon>
        <taxon>Euteleostomi</taxon>
        <taxon>Actinopterygii</taxon>
        <taxon>Neopterygii</taxon>
        <taxon>Teleostei</taxon>
        <taxon>Neoteleostei</taxon>
        <taxon>Acanthomorphata</taxon>
        <taxon>Ovalentaria</taxon>
        <taxon>Atherinomorphae</taxon>
        <taxon>Beloniformes</taxon>
        <taxon>Adrianichthyidae</taxon>
        <taxon>Oryziinae</taxon>
        <taxon>Oryzias</taxon>
    </lineage>
</organism>
<dbReference type="GO" id="GO:0048738">
    <property type="term" value="P:cardiac muscle tissue development"/>
    <property type="evidence" value="ECO:0007669"/>
    <property type="project" value="TreeGrafter"/>
</dbReference>
<keyword evidence="1" id="KW-0677">Repeat</keyword>
<evidence type="ECO:0000256" key="1">
    <source>
        <dbReference type="ARBA" id="ARBA00022737"/>
    </source>
</evidence>
<dbReference type="PaxDb" id="30732-ENSOMEP00000028779"/>
<dbReference type="SUPFAM" id="SSF49265">
    <property type="entry name" value="Fibronectin type III"/>
    <property type="match status" value="1"/>
</dbReference>
<dbReference type="InterPro" id="IPR013098">
    <property type="entry name" value="Ig_I-set"/>
</dbReference>
<feature type="domain" description="Fibronectin type-III" evidence="4">
    <location>
        <begin position="1"/>
        <end position="52"/>
    </location>
</feature>
<dbReference type="GO" id="GO:0031430">
    <property type="term" value="C:M band"/>
    <property type="evidence" value="ECO:0007669"/>
    <property type="project" value="TreeGrafter"/>
</dbReference>
<reference evidence="5" key="2">
    <citation type="submission" date="2025-09" db="UniProtKB">
        <authorList>
            <consortium name="Ensembl"/>
        </authorList>
    </citation>
    <scope>IDENTIFICATION</scope>
</reference>
<dbReference type="AlphaFoldDB" id="A0A3B3DH21"/>
<evidence type="ECO:0008006" key="7">
    <source>
        <dbReference type="Google" id="ProtNLM"/>
    </source>
</evidence>
<evidence type="ECO:0000259" key="4">
    <source>
        <dbReference type="PROSITE" id="PS50853"/>
    </source>
</evidence>
<dbReference type="Pfam" id="PF07679">
    <property type="entry name" value="I-set"/>
    <property type="match status" value="1"/>
</dbReference>
<evidence type="ECO:0000313" key="6">
    <source>
        <dbReference type="Proteomes" id="UP000261560"/>
    </source>
</evidence>
<dbReference type="PRINTS" id="PR00014">
    <property type="entry name" value="FNTYPEIII"/>
</dbReference>
<dbReference type="FunFam" id="2.60.40.10:FF:000031">
    <property type="entry name" value="Myosin-binding protein C, slow type"/>
    <property type="match status" value="1"/>
</dbReference>
<dbReference type="GeneTree" id="ENSGT01150000286978"/>
<evidence type="ECO:0000259" key="3">
    <source>
        <dbReference type="PROSITE" id="PS50835"/>
    </source>
</evidence>
<dbReference type="FunFam" id="2.60.40.10:FF:000112">
    <property type="entry name" value="Titin a"/>
    <property type="match status" value="1"/>
</dbReference>
<dbReference type="STRING" id="30732.ENSOMEP00000028779"/>
<dbReference type="InterPro" id="IPR003961">
    <property type="entry name" value="FN3_dom"/>
</dbReference>
<feature type="domain" description="Ig-like" evidence="3">
    <location>
        <begin position="152"/>
        <end position="242"/>
    </location>
</feature>
<dbReference type="PROSITE" id="PS50853">
    <property type="entry name" value="FN3"/>
    <property type="match status" value="2"/>
</dbReference>
<dbReference type="OMA" id="DPDCNAH"/>
<dbReference type="PANTHER" id="PTHR14340:SF13">
    <property type="entry name" value="TITIN"/>
    <property type="match status" value="1"/>
</dbReference>
<dbReference type="Pfam" id="PF00041">
    <property type="entry name" value="fn3"/>
    <property type="match status" value="1"/>
</dbReference>
<protein>
    <recommendedName>
        <fullName evidence="7">Titin</fullName>
    </recommendedName>
</protein>
<reference evidence="5" key="1">
    <citation type="submission" date="2025-08" db="UniProtKB">
        <authorList>
            <consortium name="Ensembl"/>
        </authorList>
    </citation>
    <scope>IDENTIFICATION</scope>
</reference>
<feature type="domain" description="Fibronectin type-III" evidence="4">
    <location>
        <begin position="55"/>
        <end position="152"/>
    </location>
</feature>
<dbReference type="SUPFAM" id="SSF48726">
    <property type="entry name" value="Immunoglobulin"/>
    <property type="match status" value="1"/>
</dbReference>
<dbReference type="InterPro" id="IPR013783">
    <property type="entry name" value="Ig-like_fold"/>
</dbReference>
<dbReference type="SMART" id="SM00060">
    <property type="entry name" value="FN3"/>
    <property type="match status" value="1"/>
</dbReference>
<dbReference type="InterPro" id="IPR007110">
    <property type="entry name" value="Ig-like_dom"/>
</dbReference>
<evidence type="ECO:0000313" key="5">
    <source>
        <dbReference type="Ensembl" id="ENSOMEP00000028779.1"/>
    </source>
</evidence>
<sequence length="265" mass="29102">MAFTSVCTHCVRNSYIVSDLQEGGRYYFRVLAVNELGVGLPAFTDLVKVSEAPLPPGKIVVEDITRHSVTLSWEKPDHDGGSKITSYIVEMQPKGEDKWTLCSQAKALEATIVGLTTGEEYSFRVTAVNDKGKSDAKALAAPVVVKDITMEPNINLLFSTYSVKAGDDLKIDVPFKARPQPEVSWKKDGHALKQTTRVNVVTSKTSSKVMIKDANKEDVGTYEISVTNAIGTKTAEVSKSLQWFKVCVCTHLITLITIIFRKSTI</sequence>
<dbReference type="Proteomes" id="UP000261560">
    <property type="component" value="Unplaced"/>
</dbReference>
<evidence type="ECO:0000256" key="2">
    <source>
        <dbReference type="ARBA" id="ARBA00023319"/>
    </source>
</evidence>
<dbReference type="CDD" id="cd00063">
    <property type="entry name" value="FN3"/>
    <property type="match status" value="2"/>
</dbReference>
<name>A0A3B3DH21_ORYME</name>
<dbReference type="InterPro" id="IPR036116">
    <property type="entry name" value="FN3_sf"/>
</dbReference>
<dbReference type="PANTHER" id="PTHR14340">
    <property type="entry name" value="MICROFIBRIL-ASSOCIATED GLYCOPROTEIN 3"/>
    <property type="match status" value="1"/>
</dbReference>
<dbReference type="PROSITE" id="PS50835">
    <property type="entry name" value="IG_LIKE"/>
    <property type="match status" value="1"/>
</dbReference>
<dbReference type="CDD" id="cd05748">
    <property type="entry name" value="Ig_Titin_like"/>
    <property type="match status" value="1"/>
</dbReference>
<accession>A0A3B3DH21</accession>
<proteinExistence type="predicted"/>
<keyword evidence="2" id="KW-0393">Immunoglobulin domain</keyword>
<dbReference type="InterPro" id="IPR036179">
    <property type="entry name" value="Ig-like_dom_sf"/>
</dbReference>
<dbReference type="GO" id="GO:0045214">
    <property type="term" value="P:sarcomere organization"/>
    <property type="evidence" value="ECO:0007669"/>
    <property type="project" value="TreeGrafter"/>
</dbReference>
<keyword evidence="6" id="KW-1185">Reference proteome</keyword>
<dbReference type="Gene3D" id="2.60.40.10">
    <property type="entry name" value="Immunoglobulins"/>
    <property type="match status" value="3"/>
</dbReference>